<organism evidence="2 3">
    <name type="scientific">Eleginops maclovinus</name>
    <name type="common">Patagonian blennie</name>
    <name type="synonym">Eleginus maclovinus</name>
    <dbReference type="NCBI Taxonomy" id="56733"/>
    <lineage>
        <taxon>Eukaryota</taxon>
        <taxon>Metazoa</taxon>
        <taxon>Chordata</taxon>
        <taxon>Craniata</taxon>
        <taxon>Vertebrata</taxon>
        <taxon>Euteleostomi</taxon>
        <taxon>Actinopterygii</taxon>
        <taxon>Neopterygii</taxon>
        <taxon>Teleostei</taxon>
        <taxon>Neoteleostei</taxon>
        <taxon>Acanthomorphata</taxon>
        <taxon>Eupercaria</taxon>
        <taxon>Perciformes</taxon>
        <taxon>Notothenioidei</taxon>
        <taxon>Eleginopidae</taxon>
        <taxon>Eleginops</taxon>
    </lineage>
</organism>
<evidence type="ECO:0000313" key="3">
    <source>
        <dbReference type="Proteomes" id="UP001346869"/>
    </source>
</evidence>
<reference evidence="2 3" key="2">
    <citation type="journal article" date="2023" name="Mol. Biol. Evol.">
        <title>Genomics of Secondarily Temperate Adaptation in the Only Non-Antarctic Icefish.</title>
        <authorList>
            <person name="Rivera-Colon A.G."/>
            <person name="Rayamajhi N."/>
            <person name="Minhas B.F."/>
            <person name="Madrigal G."/>
            <person name="Bilyk K.T."/>
            <person name="Yoon V."/>
            <person name="Hune M."/>
            <person name="Gregory S."/>
            <person name="Cheng C.H.C."/>
            <person name="Catchen J.M."/>
        </authorList>
    </citation>
    <scope>NUCLEOTIDE SEQUENCE [LARGE SCALE GENOMIC DNA]</scope>
    <source>
        <strain evidence="2">JMC-PN-2008</strain>
    </source>
</reference>
<proteinExistence type="predicted"/>
<comment type="caution">
    <text evidence="2">The sequence shown here is derived from an EMBL/GenBank/DDBJ whole genome shotgun (WGS) entry which is preliminary data.</text>
</comment>
<gene>
    <name evidence="2" type="ORF">PBY51_005739</name>
</gene>
<evidence type="ECO:0000256" key="1">
    <source>
        <dbReference type="SAM" id="MobiDB-lite"/>
    </source>
</evidence>
<sequence length="103" mass="11480">MEVVSTNQHALHVQKAPSEDPSPRTSYCKSMAANFCVDEPQQHIIPSIRRLHWEQMRLTPPPQFPVQESVFKPLQETLTGFKVSPSAALDRGDCSGEAADYSV</sequence>
<reference evidence="2 3" key="1">
    <citation type="journal article" date="2023" name="Genes (Basel)">
        <title>Chromosome-Level Genome Assembly and Circadian Gene Repertoire of the Patagonia Blennie Eleginops maclovinus-The Closest Ancestral Proxy of Antarctic Cryonotothenioids.</title>
        <authorList>
            <person name="Cheng C.C."/>
            <person name="Rivera-Colon A.G."/>
            <person name="Minhas B.F."/>
            <person name="Wilson L."/>
            <person name="Rayamajhi N."/>
            <person name="Vargas-Chacoff L."/>
            <person name="Catchen J.M."/>
        </authorList>
    </citation>
    <scope>NUCLEOTIDE SEQUENCE [LARGE SCALE GENOMIC DNA]</scope>
    <source>
        <strain evidence="2">JMC-PN-2008</strain>
    </source>
</reference>
<feature type="region of interest" description="Disordered" evidence="1">
    <location>
        <begin position="1"/>
        <end position="25"/>
    </location>
</feature>
<keyword evidence="3" id="KW-1185">Reference proteome</keyword>
<dbReference type="EMBL" id="JAUZQC010000025">
    <property type="protein sequence ID" value="KAK5848091.1"/>
    <property type="molecule type" value="Genomic_DNA"/>
</dbReference>
<dbReference type="Proteomes" id="UP001346869">
    <property type="component" value="Unassembled WGS sequence"/>
</dbReference>
<name>A0AAN7WRY7_ELEMC</name>
<accession>A0AAN7WRY7</accession>
<dbReference type="AlphaFoldDB" id="A0AAN7WRY7"/>
<protein>
    <submittedName>
        <fullName evidence="2">Uncharacterized protein</fullName>
    </submittedName>
</protein>
<evidence type="ECO:0000313" key="2">
    <source>
        <dbReference type="EMBL" id="KAK5848091.1"/>
    </source>
</evidence>